<evidence type="ECO:0000313" key="2">
    <source>
        <dbReference type="EMBL" id="KAF2683584.1"/>
    </source>
</evidence>
<feature type="region of interest" description="Disordered" evidence="1">
    <location>
        <begin position="283"/>
        <end position="311"/>
    </location>
</feature>
<feature type="compositionally biased region" description="Polar residues" evidence="1">
    <location>
        <begin position="9"/>
        <end position="18"/>
    </location>
</feature>
<evidence type="ECO:0000256" key="1">
    <source>
        <dbReference type="SAM" id="MobiDB-lite"/>
    </source>
</evidence>
<dbReference type="Proteomes" id="UP000799291">
    <property type="component" value="Unassembled WGS sequence"/>
</dbReference>
<organism evidence="2 3">
    <name type="scientific">Lentithecium fluviatile CBS 122367</name>
    <dbReference type="NCBI Taxonomy" id="1168545"/>
    <lineage>
        <taxon>Eukaryota</taxon>
        <taxon>Fungi</taxon>
        <taxon>Dikarya</taxon>
        <taxon>Ascomycota</taxon>
        <taxon>Pezizomycotina</taxon>
        <taxon>Dothideomycetes</taxon>
        <taxon>Pleosporomycetidae</taxon>
        <taxon>Pleosporales</taxon>
        <taxon>Massarineae</taxon>
        <taxon>Lentitheciaceae</taxon>
        <taxon>Lentithecium</taxon>
    </lineage>
</organism>
<proteinExistence type="predicted"/>
<dbReference type="EMBL" id="MU005583">
    <property type="protein sequence ID" value="KAF2683584.1"/>
    <property type="molecule type" value="Genomic_DNA"/>
</dbReference>
<accession>A0A6G1IZA6</accession>
<gene>
    <name evidence="2" type="ORF">K458DRAFT_418568</name>
</gene>
<evidence type="ECO:0000313" key="3">
    <source>
        <dbReference type="Proteomes" id="UP000799291"/>
    </source>
</evidence>
<dbReference type="OrthoDB" id="3799942at2759"/>
<feature type="compositionally biased region" description="Polar residues" evidence="1">
    <location>
        <begin position="291"/>
        <end position="309"/>
    </location>
</feature>
<protein>
    <submittedName>
        <fullName evidence="2">Uncharacterized protein</fullName>
    </submittedName>
</protein>
<dbReference type="AlphaFoldDB" id="A0A6G1IZA6"/>
<name>A0A6G1IZA6_9PLEO</name>
<sequence>MTDAAPAQEPTTLVTPFPTTKAIPANPKPHQATVETAEEEPPMSSAGSKIRHKLQPKSQHERCTTSPQERNYATEITYEEDDGSLPEGYLGTWKRARFYSPDYGVHLPCSDGRPHLSCNHWVTTDENTPCGLNCHDPYFEIEPFTCPKCYDAMQDVIENQLSAKEKAKVEQAINAGQETFLVGYLVEFVKHRVIMTGNVTETVISIVRMGKHKRHCRVTDPPENASSAPLEQQVREYYAWKAAREFAAQNPTNTTKRKLPAEHDDPIIKRPKHRVFVDEEPPAQNLCGAQRPSTSTHLSSPTKKTQTAPPVQYGDVRFAAPLARAVGPLVRKRDGEVGGEVDGRKRARWELVRDGDEEVPVFGEGSEEEL</sequence>
<feature type="region of interest" description="Disordered" evidence="1">
    <location>
        <begin position="1"/>
        <end position="72"/>
    </location>
</feature>
<reference evidence="2" key="1">
    <citation type="journal article" date="2020" name="Stud. Mycol.">
        <title>101 Dothideomycetes genomes: a test case for predicting lifestyles and emergence of pathogens.</title>
        <authorList>
            <person name="Haridas S."/>
            <person name="Albert R."/>
            <person name="Binder M."/>
            <person name="Bloem J."/>
            <person name="Labutti K."/>
            <person name="Salamov A."/>
            <person name="Andreopoulos B."/>
            <person name="Baker S."/>
            <person name="Barry K."/>
            <person name="Bills G."/>
            <person name="Bluhm B."/>
            <person name="Cannon C."/>
            <person name="Castanera R."/>
            <person name="Culley D."/>
            <person name="Daum C."/>
            <person name="Ezra D."/>
            <person name="Gonzalez J."/>
            <person name="Henrissat B."/>
            <person name="Kuo A."/>
            <person name="Liang C."/>
            <person name="Lipzen A."/>
            <person name="Lutzoni F."/>
            <person name="Magnuson J."/>
            <person name="Mondo S."/>
            <person name="Nolan M."/>
            <person name="Ohm R."/>
            <person name="Pangilinan J."/>
            <person name="Park H.-J."/>
            <person name="Ramirez L."/>
            <person name="Alfaro M."/>
            <person name="Sun H."/>
            <person name="Tritt A."/>
            <person name="Yoshinaga Y."/>
            <person name="Zwiers L.-H."/>
            <person name="Turgeon B."/>
            <person name="Goodwin S."/>
            <person name="Spatafora J."/>
            <person name="Crous P."/>
            <person name="Grigoriev I."/>
        </authorList>
    </citation>
    <scope>NUCLEOTIDE SEQUENCE</scope>
    <source>
        <strain evidence="2">CBS 122367</strain>
    </source>
</reference>
<keyword evidence="3" id="KW-1185">Reference proteome</keyword>